<keyword evidence="1" id="KW-0670">Pyruvate</keyword>
<sequence>MYSKLVRLNIPSGWAITHNTFGDEDPFIQDGRIVNEQFYNENLLMIQPIKFNGTDWIINQTGDRLKLGWYPHANPQGAYRLELLAGNPEQEGLEFQAKEREKIRQVIEQCFQLITQGVDLQEIKWVIERRDQTFEKNPHLPLVIRKKLQDYYRYRNRFYYGQLYSLYSPIYYELTNIAYRSAKDNKIAYNIPTQENRTIERNC</sequence>
<protein>
    <submittedName>
        <fullName evidence="1">Phosphoenolpyruvate carboxylase</fullName>
        <ecNumber evidence="1">4.1.1.31</ecNumber>
    </submittedName>
</protein>
<dbReference type="EC" id="4.1.1.31" evidence="1"/>
<dbReference type="AlphaFoldDB" id="A0A1J1LKI4"/>
<dbReference type="EMBL" id="CZDF01000156">
    <property type="protein sequence ID" value="CUR33093.1"/>
    <property type="molecule type" value="Genomic_DNA"/>
</dbReference>
<dbReference type="RefSeq" id="WP_072719749.1">
    <property type="nucleotide sequence ID" value="NZ_LN889802.1"/>
</dbReference>
<proteinExistence type="predicted"/>
<name>A0A1J1LKI4_9CYAN</name>
<dbReference type="STRING" id="671072.PL9214500340"/>
<dbReference type="OrthoDB" id="3532550at2"/>
<accession>A0A1J1LKI4</accession>
<dbReference type="Proteomes" id="UP000184315">
    <property type="component" value="Unassembled WGS sequence"/>
</dbReference>
<evidence type="ECO:0000313" key="1">
    <source>
        <dbReference type="EMBL" id="CUR33093.1"/>
    </source>
</evidence>
<reference evidence="2" key="1">
    <citation type="submission" date="2015-10" db="EMBL/GenBank/DDBJ databases">
        <authorList>
            <person name="Regsiter A."/>
            <person name="william w."/>
        </authorList>
    </citation>
    <scope>NUCLEOTIDE SEQUENCE [LARGE SCALE GENOMIC DNA]</scope>
</reference>
<keyword evidence="1" id="KW-0456">Lyase</keyword>
<keyword evidence="2" id="KW-1185">Reference proteome</keyword>
<evidence type="ECO:0000313" key="2">
    <source>
        <dbReference type="Proteomes" id="UP000184315"/>
    </source>
</evidence>
<dbReference type="GO" id="GO:0008964">
    <property type="term" value="F:phosphoenolpyruvate carboxylase activity"/>
    <property type="evidence" value="ECO:0007669"/>
    <property type="project" value="UniProtKB-EC"/>
</dbReference>
<gene>
    <name evidence="1" type="ORF">PL9214500340</name>
</gene>
<organism evidence="1 2">
    <name type="scientific">Planktothrix tepida PCC 9214</name>
    <dbReference type="NCBI Taxonomy" id="671072"/>
    <lineage>
        <taxon>Bacteria</taxon>
        <taxon>Bacillati</taxon>
        <taxon>Cyanobacteriota</taxon>
        <taxon>Cyanophyceae</taxon>
        <taxon>Oscillatoriophycideae</taxon>
        <taxon>Oscillatoriales</taxon>
        <taxon>Microcoleaceae</taxon>
        <taxon>Planktothrix</taxon>
    </lineage>
</organism>